<dbReference type="PANTHER" id="PTHR23048:SF0">
    <property type="entry name" value="CALMODULIN LIKE 3"/>
    <property type="match status" value="1"/>
</dbReference>
<dbReference type="InterPro" id="IPR018247">
    <property type="entry name" value="EF_Hand_1_Ca_BS"/>
</dbReference>
<feature type="domain" description="EF-hand" evidence="6">
    <location>
        <begin position="4"/>
        <end position="39"/>
    </location>
</feature>
<name>A0A8S1WJ54_PAROT</name>
<evidence type="ECO:0000256" key="3">
    <source>
        <dbReference type="ARBA" id="ARBA00022737"/>
    </source>
</evidence>
<keyword evidence="8" id="KW-1185">Reference proteome</keyword>
<dbReference type="AlphaFoldDB" id="A0A8S1WJ54"/>
<reference evidence="7" key="1">
    <citation type="submission" date="2021-01" db="EMBL/GenBank/DDBJ databases">
        <authorList>
            <consortium name="Genoscope - CEA"/>
            <person name="William W."/>
        </authorList>
    </citation>
    <scope>NUCLEOTIDE SEQUENCE</scope>
</reference>
<dbReference type="Proteomes" id="UP000683925">
    <property type="component" value="Unassembled WGS sequence"/>
</dbReference>
<evidence type="ECO:0000313" key="8">
    <source>
        <dbReference type="Proteomes" id="UP000683925"/>
    </source>
</evidence>
<gene>
    <name evidence="7" type="ORF">POCTA_138.1.T0960092</name>
</gene>
<dbReference type="Pfam" id="PF13499">
    <property type="entry name" value="EF-hand_7"/>
    <property type="match status" value="1"/>
</dbReference>
<dbReference type="PROSITE" id="PS50222">
    <property type="entry name" value="EF_HAND_2"/>
    <property type="match status" value="2"/>
</dbReference>
<dbReference type="PANTHER" id="PTHR23048">
    <property type="entry name" value="MYOSIN LIGHT CHAIN 1, 3"/>
    <property type="match status" value="1"/>
</dbReference>
<feature type="domain" description="EF-hand" evidence="6">
    <location>
        <begin position="40"/>
        <end position="75"/>
    </location>
</feature>
<comment type="caution">
    <text evidence="7">The sequence shown here is derived from an EMBL/GenBank/DDBJ whole genome shotgun (WGS) entry which is preliminary data.</text>
</comment>
<dbReference type="InterPro" id="IPR002048">
    <property type="entry name" value="EF_hand_dom"/>
</dbReference>
<dbReference type="GO" id="GO:0005509">
    <property type="term" value="F:calcium ion binding"/>
    <property type="evidence" value="ECO:0007669"/>
    <property type="project" value="InterPro"/>
</dbReference>
<dbReference type="FunFam" id="1.10.238.10:FF:000003">
    <property type="entry name" value="Calmodulin A"/>
    <property type="match status" value="1"/>
</dbReference>
<evidence type="ECO:0000256" key="4">
    <source>
        <dbReference type="ARBA" id="ARBA00022837"/>
    </source>
</evidence>
<proteinExistence type="predicted"/>
<keyword evidence="4" id="KW-0106">Calcium</keyword>
<sequence>MIGQSKTELHQVFKSFDKDGSGYVDKQELHAISKQLNQEISQEEIDKLMAVVDINKDGQISFDEFWNWCVYETETNEFAQKSEFRIHKFGISFFEKQDKIFDHHYWAINYGDQPCHLRMDSQILYKGRGIAEALNNENKLVKGIQLSQSNFFNLIMIIRTLQPEVAKEKFQQLYNNFIQKLQKAKTDGSVQVLEFLSKCELEISTNTDHVILQFTVKHPLVQDFIETQYTPFLDQLGEDLEVQIEFNVGIKNGLKKMMKKNQIFIKYLLEGFLIELKAKFNSSLSKKVFNLGLFLIQAAQQKKMQQNKILSTYIQQFTLPLLFKHSKFHLQFKNMEDVDVFLKSLGLDGEFVDDQPNARDLLQELILQDEMEEFKNPEQEFHILYQFYQFGKQYLIAKGQAFALFPNALIKLNFNFDGLAEVMECIFREDGENVKNKQK</sequence>
<organism evidence="7 8">
    <name type="scientific">Paramecium octaurelia</name>
    <dbReference type="NCBI Taxonomy" id="43137"/>
    <lineage>
        <taxon>Eukaryota</taxon>
        <taxon>Sar</taxon>
        <taxon>Alveolata</taxon>
        <taxon>Ciliophora</taxon>
        <taxon>Intramacronucleata</taxon>
        <taxon>Oligohymenophorea</taxon>
        <taxon>Peniculida</taxon>
        <taxon>Parameciidae</taxon>
        <taxon>Paramecium</taxon>
    </lineage>
</organism>
<dbReference type="PROSITE" id="PS00018">
    <property type="entry name" value="EF_HAND_1"/>
    <property type="match status" value="2"/>
</dbReference>
<dbReference type="GO" id="GO:0016460">
    <property type="term" value="C:myosin II complex"/>
    <property type="evidence" value="ECO:0007669"/>
    <property type="project" value="TreeGrafter"/>
</dbReference>
<keyword evidence="2" id="KW-0479">Metal-binding</keyword>
<dbReference type="InterPro" id="IPR050230">
    <property type="entry name" value="CALM/Myosin/TropC-like"/>
</dbReference>
<evidence type="ECO:0000256" key="1">
    <source>
        <dbReference type="ARBA" id="ARBA00020786"/>
    </source>
</evidence>
<evidence type="ECO:0000259" key="6">
    <source>
        <dbReference type="PROSITE" id="PS50222"/>
    </source>
</evidence>
<protein>
    <recommendedName>
        <fullName evidence="1">Calmodulin</fullName>
    </recommendedName>
</protein>
<dbReference type="EMBL" id="CAJJDP010000095">
    <property type="protein sequence ID" value="CAD8189958.1"/>
    <property type="molecule type" value="Genomic_DNA"/>
</dbReference>
<evidence type="ECO:0000256" key="2">
    <source>
        <dbReference type="ARBA" id="ARBA00022723"/>
    </source>
</evidence>
<dbReference type="CDD" id="cd00051">
    <property type="entry name" value="EFh"/>
    <property type="match status" value="1"/>
</dbReference>
<evidence type="ECO:0000256" key="5">
    <source>
        <dbReference type="ARBA" id="ARBA00022990"/>
    </source>
</evidence>
<keyword evidence="3" id="KW-0677">Repeat</keyword>
<evidence type="ECO:0000313" key="7">
    <source>
        <dbReference type="EMBL" id="CAD8189958.1"/>
    </source>
</evidence>
<dbReference type="OrthoDB" id="293868at2759"/>
<accession>A0A8S1WJ54</accession>
<dbReference type="SMART" id="SM00054">
    <property type="entry name" value="EFh"/>
    <property type="match status" value="2"/>
</dbReference>
<keyword evidence="5" id="KW-0007">Acetylation</keyword>